<evidence type="ECO:0000313" key="2">
    <source>
        <dbReference type="Proteomes" id="UP000784294"/>
    </source>
</evidence>
<gene>
    <name evidence="1" type="ORF">PXEA_LOCUS5006</name>
</gene>
<name>A0A3S5A499_9PLAT</name>
<dbReference type="AlphaFoldDB" id="A0A3S5A499"/>
<keyword evidence="2" id="KW-1185">Reference proteome</keyword>
<sequence>MTPSCSVEGSPILLQACPYPLHEDQLNRSPANALACAISASQGSQTSVISGITPTLTIATGPPHGQSPTGRVAISASGGFDLNASGILASSCSMTAAGVAIATTSGLGGDSHLAQRDQISENVENGRKLARRQDLGDLAFAEAGLDRSGKKVLYIFLSFQSSVPLCGLISF</sequence>
<organism evidence="1 2">
    <name type="scientific">Protopolystoma xenopodis</name>
    <dbReference type="NCBI Taxonomy" id="117903"/>
    <lineage>
        <taxon>Eukaryota</taxon>
        <taxon>Metazoa</taxon>
        <taxon>Spiralia</taxon>
        <taxon>Lophotrochozoa</taxon>
        <taxon>Platyhelminthes</taxon>
        <taxon>Monogenea</taxon>
        <taxon>Polyopisthocotylea</taxon>
        <taxon>Polystomatidea</taxon>
        <taxon>Polystomatidae</taxon>
        <taxon>Protopolystoma</taxon>
    </lineage>
</organism>
<dbReference type="EMBL" id="CAAALY010012176">
    <property type="protein sequence ID" value="VEL11566.1"/>
    <property type="molecule type" value="Genomic_DNA"/>
</dbReference>
<comment type="caution">
    <text evidence="1">The sequence shown here is derived from an EMBL/GenBank/DDBJ whole genome shotgun (WGS) entry which is preliminary data.</text>
</comment>
<accession>A0A3S5A499</accession>
<reference evidence="1" key="1">
    <citation type="submission" date="2018-11" db="EMBL/GenBank/DDBJ databases">
        <authorList>
            <consortium name="Pathogen Informatics"/>
        </authorList>
    </citation>
    <scope>NUCLEOTIDE SEQUENCE</scope>
</reference>
<proteinExistence type="predicted"/>
<protein>
    <submittedName>
        <fullName evidence="1">Uncharacterized protein</fullName>
    </submittedName>
</protein>
<dbReference type="Proteomes" id="UP000784294">
    <property type="component" value="Unassembled WGS sequence"/>
</dbReference>
<evidence type="ECO:0000313" key="1">
    <source>
        <dbReference type="EMBL" id="VEL11566.1"/>
    </source>
</evidence>